<dbReference type="PANTHER" id="PTHR30632:SF11">
    <property type="entry name" value="BLR4797 PROTEIN"/>
    <property type="match status" value="1"/>
</dbReference>
<sequence length="234" mass="24604">MSTDTSRGSLTVISSMATRHVLTQLTQAYEAASGQRVSIVSVGGVEAARRIQEGERFDVVVLASDALDRLERNGHIIAGSRVGVARSEVAVAIKHGEPRRDVSSESAVRDAVLRARTIGYSTGPSGTHIVNLLRKWGIADVIADRIVEARPGVPVGSLVAEGKVELGFQQLSELVHEPGIDIVGMLPDAIQAVTVFSAAICATSERQEAAKAFLNHLASADGDPVKTAHGMAPV</sequence>
<dbReference type="RefSeq" id="WP_036000514.1">
    <property type="nucleotide sequence ID" value="NZ_CP012747.1"/>
</dbReference>
<dbReference type="Proteomes" id="UP000019146">
    <property type="component" value="Chromosome 2"/>
</dbReference>
<dbReference type="PANTHER" id="PTHR30632">
    <property type="entry name" value="MOLYBDATE-BINDING PERIPLASMIC PROTEIN"/>
    <property type="match status" value="1"/>
</dbReference>
<gene>
    <name evidence="1" type="ORF">K788_0005432</name>
</gene>
<dbReference type="SUPFAM" id="SSF53850">
    <property type="entry name" value="Periplasmic binding protein-like II"/>
    <property type="match status" value="1"/>
</dbReference>
<dbReference type="Gene3D" id="3.40.190.10">
    <property type="entry name" value="Periplasmic binding protein-like II"/>
    <property type="match status" value="2"/>
</dbReference>
<protein>
    <submittedName>
        <fullName evidence="1">Putative ABC transport system, periplasmic component protein</fullName>
    </submittedName>
</protein>
<organism evidence="1 2">
    <name type="scientific">Paraburkholderia caribensis MBA4</name>
    <dbReference type="NCBI Taxonomy" id="1323664"/>
    <lineage>
        <taxon>Bacteria</taxon>
        <taxon>Pseudomonadati</taxon>
        <taxon>Pseudomonadota</taxon>
        <taxon>Betaproteobacteria</taxon>
        <taxon>Burkholderiales</taxon>
        <taxon>Burkholderiaceae</taxon>
        <taxon>Paraburkholderia</taxon>
    </lineage>
</organism>
<dbReference type="GeneID" id="69971237"/>
<dbReference type="Pfam" id="PF13531">
    <property type="entry name" value="SBP_bac_11"/>
    <property type="match status" value="1"/>
</dbReference>
<dbReference type="InterPro" id="IPR050682">
    <property type="entry name" value="ModA/WtpA"/>
</dbReference>
<name>A0A0P0RFY9_9BURK</name>
<accession>A0A0P0RFY9</accession>
<proteinExistence type="predicted"/>
<dbReference type="EMBL" id="CP012747">
    <property type="protein sequence ID" value="ALL67402.1"/>
    <property type="molecule type" value="Genomic_DNA"/>
</dbReference>
<dbReference type="AlphaFoldDB" id="A0A0P0RFY9"/>
<dbReference type="GO" id="GO:0030973">
    <property type="term" value="F:molybdate ion binding"/>
    <property type="evidence" value="ECO:0007669"/>
    <property type="project" value="TreeGrafter"/>
</dbReference>
<evidence type="ECO:0000313" key="2">
    <source>
        <dbReference type="Proteomes" id="UP000019146"/>
    </source>
</evidence>
<evidence type="ECO:0000313" key="1">
    <source>
        <dbReference type="EMBL" id="ALL67402.1"/>
    </source>
</evidence>
<dbReference type="KEGG" id="bcai:K788_0005432"/>
<reference evidence="1 2" key="1">
    <citation type="journal article" date="2014" name="Genome Announc.">
        <title>Draft Genome Sequence of the Haloacid-Degrading Burkholderia caribensis Strain MBA4.</title>
        <authorList>
            <person name="Pan Y."/>
            <person name="Kong K.F."/>
            <person name="Tsang J.S."/>
        </authorList>
    </citation>
    <scope>NUCLEOTIDE SEQUENCE [LARGE SCALE GENOMIC DNA]</scope>
    <source>
        <strain evidence="1 2">MBA4</strain>
    </source>
</reference>
<dbReference type="GO" id="GO:0015689">
    <property type="term" value="P:molybdate ion transport"/>
    <property type="evidence" value="ECO:0007669"/>
    <property type="project" value="TreeGrafter"/>
</dbReference>